<name>A0ABP9IEA2_9ACTN</name>
<organism evidence="1 2">
    <name type="scientific">Streptomyces siamensis</name>
    <dbReference type="NCBI Taxonomy" id="1274986"/>
    <lineage>
        <taxon>Bacteria</taxon>
        <taxon>Bacillati</taxon>
        <taxon>Actinomycetota</taxon>
        <taxon>Actinomycetes</taxon>
        <taxon>Kitasatosporales</taxon>
        <taxon>Streptomycetaceae</taxon>
        <taxon>Streptomyces</taxon>
    </lineage>
</organism>
<dbReference type="Proteomes" id="UP001501759">
    <property type="component" value="Unassembled WGS sequence"/>
</dbReference>
<evidence type="ECO:0000313" key="1">
    <source>
        <dbReference type="EMBL" id="GAA4994230.1"/>
    </source>
</evidence>
<gene>
    <name evidence="1" type="ORF">GCM10023335_02630</name>
</gene>
<comment type="caution">
    <text evidence="1">The sequence shown here is derived from an EMBL/GenBank/DDBJ whole genome shotgun (WGS) entry which is preliminary data.</text>
</comment>
<reference evidence="2" key="1">
    <citation type="journal article" date="2019" name="Int. J. Syst. Evol. Microbiol.">
        <title>The Global Catalogue of Microorganisms (GCM) 10K type strain sequencing project: providing services to taxonomists for standard genome sequencing and annotation.</title>
        <authorList>
            <consortium name="The Broad Institute Genomics Platform"/>
            <consortium name="The Broad Institute Genome Sequencing Center for Infectious Disease"/>
            <person name="Wu L."/>
            <person name="Ma J."/>
        </authorList>
    </citation>
    <scope>NUCLEOTIDE SEQUENCE [LARGE SCALE GENOMIC DNA]</scope>
    <source>
        <strain evidence="2">JCM 18409</strain>
    </source>
</reference>
<accession>A0ABP9IEA2</accession>
<sequence>MPRCDTGEGKPLVTRDAKAEKYAYVTGVAHSALVPRNALREGDARVKVQVGESLLREFLVLLEALQEELDQRWNSQEKFDRHADRV</sequence>
<evidence type="ECO:0000313" key="2">
    <source>
        <dbReference type="Proteomes" id="UP001501759"/>
    </source>
</evidence>
<dbReference type="EMBL" id="BAABKB010000001">
    <property type="protein sequence ID" value="GAA4994230.1"/>
    <property type="molecule type" value="Genomic_DNA"/>
</dbReference>
<proteinExistence type="predicted"/>
<protein>
    <submittedName>
        <fullName evidence="1">Uncharacterized protein</fullName>
    </submittedName>
</protein>
<keyword evidence="2" id="KW-1185">Reference proteome</keyword>